<dbReference type="EMBL" id="CAEY01000210">
    <property type="status" value="NOT_ANNOTATED_CDS"/>
    <property type="molecule type" value="Genomic_DNA"/>
</dbReference>
<protein>
    <submittedName>
        <fullName evidence="1">Uncharacterized protein</fullName>
    </submittedName>
</protein>
<reference evidence="1" key="2">
    <citation type="submission" date="2015-06" db="UniProtKB">
        <authorList>
            <consortium name="EnsemblMetazoa"/>
        </authorList>
    </citation>
    <scope>IDENTIFICATION</scope>
</reference>
<dbReference type="Proteomes" id="UP000015104">
    <property type="component" value="Unassembled WGS sequence"/>
</dbReference>
<evidence type="ECO:0000313" key="1">
    <source>
        <dbReference type="EnsemblMetazoa" id="tetur14g01610.1"/>
    </source>
</evidence>
<organism evidence="1 2">
    <name type="scientific">Tetranychus urticae</name>
    <name type="common">Two-spotted spider mite</name>
    <dbReference type="NCBI Taxonomy" id="32264"/>
    <lineage>
        <taxon>Eukaryota</taxon>
        <taxon>Metazoa</taxon>
        <taxon>Ecdysozoa</taxon>
        <taxon>Arthropoda</taxon>
        <taxon>Chelicerata</taxon>
        <taxon>Arachnida</taxon>
        <taxon>Acari</taxon>
        <taxon>Acariformes</taxon>
        <taxon>Trombidiformes</taxon>
        <taxon>Prostigmata</taxon>
        <taxon>Eleutherengona</taxon>
        <taxon>Raphignathae</taxon>
        <taxon>Tetranychoidea</taxon>
        <taxon>Tetranychidae</taxon>
        <taxon>Tetranychus</taxon>
    </lineage>
</organism>
<keyword evidence="2" id="KW-1185">Reference proteome</keyword>
<dbReference type="HOGENOM" id="CLU_3425267_0_0_1"/>
<dbReference type="AlphaFoldDB" id="T1KL91"/>
<reference evidence="2" key="1">
    <citation type="submission" date="2011-08" db="EMBL/GenBank/DDBJ databases">
        <authorList>
            <person name="Rombauts S."/>
        </authorList>
    </citation>
    <scope>NUCLEOTIDE SEQUENCE</scope>
    <source>
        <strain evidence="2">London</strain>
    </source>
</reference>
<sequence>MDFFYQIMVHDGPSKSYLFALT</sequence>
<name>T1KL91_TETUR</name>
<dbReference type="EnsemblMetazoa" id="tetur14g01610.1">
    <property type="protein sequence ID" value="tetur14g01610.1"/>
    <property type="gene ID" value="tetur14g01610"/>
</dbReference>
<evidence type="ECO:0000313" key="2">
    <source>
        <dbReference type="Proteomes" id="UP000015104"/>
    </source>
</evidence>
<proteinExistence type="predicted"/>
<accession>T1KL91</accession>